<dbReference type="EMBL" id="AVOT02001877">
    <property type="protein sequence ID" value="MBW0468484.1"/>
    <property type="molecule type" value="Genomic_DNA"/>
</dbReference>
<dbReference type="SUPFAM" id="SSF53098">
    <property type="entry name" value="Ribonuclease H-like"/>
    <property type="match status" value="1"/>
</dbReference>
<evidence type="ECO:0000313" key="1">
    <source>
        <dbReference type="EMBL" id="MBW0468484.1"/>
    </source>
</evidence>
<proteinExistence type="predicted"/>
<dbReference type="OrthoDB" id="2273864at2759"/>
<gene>
    <name evidence="1" type="ORF">O181_008199</name>
</gene>
<dbReference type="Gene3D" id="3.30.420.10">
    <property type="entry name" value="Ribonuclease H-like superfamily/Ribonuclease H"/>
    <property type="match status" value="1"/>
</dbReference>
<sequence>MFLPCHKDDTAMYTELMIWDRVMSHKEVFQKIISDRDTKLNSALWKKLNSLFGKKLSFSTEYCPQNDEIEEIMINNLEEAIRRFCVYDLELKDSDGFTHDWCTLISALKLAHKKSINSSMGKNPQFWKKNQTQ</sequence>
<protein>
    <submittedName>
        <fullName evidence="1">Uncharacterized protein</fullName>
    </submittedName>
</protein>
<reference evidence="1" key="1">
    <citation type="submission" date="2021-03" db="EMBL/GenBank/DDBJ databases">
        <title>Draft genome sequence of rust myrtle Austropuccinia psidii MF-1, a brazilian biotype.</title>
        <authorList>
            <person name="Quecine M.C."/>
            <person name="Pachon D.M.R."/>
            <person name="Bonatelli M.L."/>
            <person name="Correr F.H."/>
            <person name="Franceschini L.M."/>
            <person name="Leite T.F."/>
            <person name="Margarido G.R.A."/>
            <person name="Almeida C.A."/>
            <person name="Ferrarezi J.A."/>
            <person name="Labate C.A."/>
        </authorList>
    </citation>
    <scope>NUCLEOTIDE SEQUENCE</scope>
    <source>
        <strain evidence="1">MF-1</strain>
    </source>
</reference>
<name>A0A9Q3BNF0_9BASI</name>
<dbReference type="AlphaFoldDB" id="A0A9Q3BNF0"/>
<comment type="caution">
    <text evidence="1">The sequence shown here is derived from an EMBL/GenBank/DDBJ whole genome shotgun (WGS) entry which is preliminary data.</text>
</comment>
<evidence type="ECO:0000313" key="2">
    <source>
        <dbReference type="Proteomes" id="UP000765509"/>
    </source>
</evidence>
<dbReference type="GO" id="GO:0003676">
    <property type="term" value="F:nucleic acid binding"/>
    <property type="evidence" value="ECO:0007669"/>
    <property type="project" value="InterPro"/>
</dbReference>
<dbReference type="InterPro" id="IPR012337">
    <property type="entry name" value="RNaseH-like_sf"/>
</dbReference>
<accession>A0A9Q3BNF0</accession>
<keyword evidence="2" id="KW-1185">Reference proteome</keyword>
<organism evidence="1 2">
    <name type="scientific">Austropuccinia psidii MF-1</name>
    <dbReference type="NCBI Taxonomy" id="1389203"/>
    <lineage>
        <taxon>Eukaryota</taxon>
        <taxon>Fungi</taxon>
        <taxon>Dikarya</taxon>
        <taxon>Basidiomycota</taxon>
        <taxon>Pucciniomycotina</taxon>
        <taxon>Pucciniomycetes</taxon>
        <taxon>Pucciniales</taxon>
        <taxon>Sphaerophragmiaceae</taxon>
        <taxon>Austropuccinia</taxon>
    </lineage>
</organism>
<dbReference type="Proteomes" id="UP000765509">
    <property type="component" value="Unassembled WGS sequence"/>
</dbReference>
<dbReference type="InterPro" id="IPR036397">
    <property type="entry name" value="RNaseH_sf"/>
</dbReference>